<geneLocation type="chloroplast" evidence="1"/>
<dbReference type="GeneID" id="32880334"/>
<organism evidence="1">
    <name type="scientific">Hydrodictyon reticulatum</name>
    <name type="common">Water net</name>
    <name type="synonym">Conferva reticulatum</name>
    <dbReference type="NCBI Taxonomy" id="3107"/>
    <lineage>
        <taxon>Eukaryota</taxon>
        <taxon>Viridiplantae</taxon>
        <taxon>Chlorophyta</taxon>
        <taxon>core chlorophytes</taxon>
        <taxon>Chlorophyceae</taxon>
        <taxon>CS clade</taxon>
        <taxon>Sphaeropleales</taxon>
        <taxon>Hydrodictyaceae</taxon>
        <taxon>Hydrodictyon</taxon>
    </lineage>
</organism>
<gene>
    <name evidence="1" type="primary">orf128</name>
</gene>
<accession>A0A1W5RN07</accession>
<proteinExistence type="predicted"/>
<protein>
    <submittedName>
        <fullName evidence="1">Uncharacterized protein</fullName>
    </submittedName>
</protein>
<keyword evidence="1" id="KW-0934">Plastid</keyword>
<dbReference type="RefSeq" id="YP_009364200.1">
    <property type="nucleotide sequence ID" value="NC_034655.1"/>
</dbReference>
<sequence>MQCQSDEAKWQSGMWLLRSYSIAPSLREERKESEERKRSERSEGLMLPAALRKLCKVAAASPLFGYSALPNRTASSLFSFAEPLLRFGFGGADADASAFRLCQTASPLLRFSARFGEAFALAKPPLR</sequence>
<reference evidence="1" key="1">
    <citation type="journal article" date="2017" name="PeerJ">
        <title>lastomes of the green algae Hydrodictyon reticulatum and Pediastrum duplex (Sphaeropleales, Chlorophyceae).</title>
        <authorList>
            <person name="McManus H.A."/>
            <person name="Sanchez D."/>
            <person name="Karol K.G."/>
        </authorList>
    </citation>
    <scope>NUCLEOTIDE SEQUENCE</scope>
</reference>
<dbReference type="AlphaFoldDB" id="A0A1W5RN07"/>
<keyword evidence="1" id="KW-0150">Chloroplast</keyword>
<dbReference type="EMBL" id="KY114065">
    <property type="protein sequence ID" value="AQU64580.1"/>
    <property type="molecule type" value="Genomic_DNA"/>
</dbReference>
<evidence type="ECO:0000313" key="1">
    <source>
        <dbReference type="EMBL" id="AQU64580.1"/>
    </source>
</evidence>
<name>A0A1W5RN07_HYDRE</name>